<evidence type="ECO:0000256" key="1">
    <source>
        <dbReference type="PROSITE-ProRule" id="PRU00221"/>
    </source>
</evidence>
<gene>
    <name evidence="2" type="ORF">IscW_ISCW012215</name>
</gene>
<dbReference type="PaxDb" id="6945-B7QFH5"/>
<sequence>MCASESSSDDDTTLSSADYFNLNDTDWDERLQESADREYDQLRTPFGELLLSSSLDGCVKLWHTTTGRCLYIRQAGQGIRCARFTLCGRKVFRCGWDGQLVLLDPAGDGAVFACTPDGGPPSCLRPDPSNEAQVFVGCRDVAQLWDTRRPADAGPVRCFQARCGDMLDLLPLHGGLELACSGDLVARDSCCAALSVWDVASGAPLSAQLYQERYTLPCLEELPPGNAFLAQSNGNYVAMFDAARPYRLNKKLRYEGHTVGGHAVRCSTSLDGVLLCSGDAEGVAHVYKVRSGVVASVVQCQEARQSHTHTGTRAGQDCWLWLRGRLRPLV</sequence>
<feature type="repeat" description="WD" evidence="1">
    <location>
        <begin position="44"/>
        <end position="72"/>
    </location>
</feature>
<organism>
    <name type="scientific">Ixodes scapularis</name>
    <name type="common">Black-legged tick</name>
    <name type="synonym">Deer tick</name>
    <dbReference type="NCBI Taxonomy" id="6945"/>
    <lineage>
        <taxon>Eukaryota</taxon>
        <taxon>Metazoa</taxon>
        <taxon>Ecdysozoa</taxon>
        <taxon>Arthropoda</taxon>
        <taxon>Chelicerata</taxon>
        <taxon>Arachnida</taxon>
        <taxon>Acari</taxon>
        <taxon>Parasitiformes</taxon>
        <taxon>Ixodida</taxon>
        <taxon>Ixodoidea</taxon>
        <taxon>Ixodidae</taxon>
        <taxon>Ixodinae</taxon>
        <taxon>Ixodes</taxon>
    </lineage>
</organism>
<proteinExistence type="predicted"/>
<dbReference type="VEuPathDB" id="VectorBase:ISCP_014746"/>
<dbReference type="PANTHER" id="PTHR44566">
    <property type="entry name" value="TRANSDUCIN/WD40 REPEAT-LIKE SUPERFAMILY PROTEIN"/>
    <property type="match status" value="1"/>
</dbReference>
<dbReference type="InterPro" id="IPR015943">
    <property type="entry name" value="WD40/YVTN_repeat-like_dom_sf"/>
</dbReference>
<dbReference type="InterPro" id="IPR036322">
    <property type="entry name" value="WD40_repeat_dom_sf"/>
</dbReference>
<evidence type="ECO:0000313" key="2">
    <source>
        <dbReference type="EMBL" id="EEC17597.1"/>
    </source>
</evidence>
<dbReference type="OrthoDB" id="256303at2759"/>
<reference evidence="2 4" key="1">
    <citation type="submission" date="2008-03" db="EMBL/GenBank/DDBJ databases">
        <title>Annotation of Ixodes scapularis.</title>
        <authorList>
            <consortium name="Ixodes scapularis Genome Project Consortium"/>
            <person name="Caler E."/>
            <person name="Hannick L.I."/>
            <person name="Bidwell S."/>
            <person name="Joardar V."/>
            <person name="Thiagarajan M."/>
            <person name="Amedeo P."/>
            <person name="Galinsky K.J."/>
            <person name="Schobel S."/>
            <person name="Inman J."/>
            <person name="Hostetler J."/>
            <person name="Miller J."/>
            <person name="Hammond M."/>
            <person name="Megy K."/>
            <person name="Lawson D."/>
            <person name="Kodira C."/>
            <person name="Sutton G."/>
            <person name="Meyer J."/>
            <person name="Hill C.A."/>
            <person name="Birren B."/>
            <person name="Nene V."/>
            <person name="Collins F."/>
            <person name="Alarcon-Chaidez F."/>
            <person name="Wikel S."/>
            <person name="Strausberg R."/>
        </authorList>
    </citation>
    <scope>NUCLEOTIDE SEQUENCE [LARGE SCALE GENOMIC DNA]</scope>
    <source>
        <strain evidence="4">Wikel</strain>
        <strain evidence="2">Wikel colony</strain>
    </source>
</reference>
<dbReference type="PROSITE" id="PS50082">
    <property type="entry name" value="WD_REPEATS_2"/>
    <property type="match status" value="1"/>
</dbReference>
<dbReference type="Proteomes" id="UP000001555">
    <property type="component" value="Unassembled WGS sequence"/>
</dbReference>
<dbReference type="Gene3D" id="2.130.10.10">
    <property type="entry name" value="YVTN repeat-like/Quinoprotein amine dehydrogenase"/>
    <property type="match status" value="1"/>
</dbReference>
<dbReference type="VEuPathDB" id="VectorBase:ISCW012215"/>
<dbReference type="InParanoid" id="B7QFH5"/>
<dbReference type="EnsemblMetazoa" id="ISCW012215-RA">
    <property type="protein sequence ID" value="ISCW012215-PA"/>
    <property type="gene ID" value="ISCW012215"/>
</dbReference>
<keyword evidence="4" id="KW-1185">Reference proteome</keyword>
<dbReference type="InterPro" id="IPR053053">
    <property type="entry name" value="WD_repeat_protein"/>
</dbReference>
<protein>
    <submittedName>
        <fullName evidence="2 3">Uncharacterized protein</fullName>
    </submittedName>
</protein>
<dbReference type="PANTHER" id="PTHR44566:SF1">
    <property type="entry name" value="WD REPEAT-CONTAINING PROTEIN 25"/>
    <property type="match status" value="1"/>
</dbReference>
<evidence type="ECO:0000313" key="4">
    <source>
        <dbReference type="Proteomes" id="UP000001555"/>
    </source>
</evidence>
<keyword evidence="1" id="KW-0853">WD repeat</keyword>
<evidence type="ECO:0000313" key="3">
    <source>
        <dbReference type="EnsemblMetazoa" id="ISCW012215-PA"/>
    </source>
</evidence>
<dbReference type="EMBL" id="ABJB010019577">
    <property type="status" value="NOT_ANNOTATED_CDS"/>
    <property type="molecule type" value="Genomic_DNA"/>
</dbReference>
<dbReference type="EMBL" id="DS925894">
    <property type="protein sequence ID" value="EEC17597.1"/>
    <property type="molecule type" value="Genomic_DNA"/>
</dbReference>
<name>B7QFH5_IXOSC</name>
<accession>B7QFH5</accession>
<reference evidence="3" key="2">
    <citation type="submission" date="2020-05" db="UniProtKB">
        <authorList>
            <consortium name="EnsemblMetazoa"/>
        </authorList>
    </citation>
    <scope>IDENTIFICATION</scope>
    <source>
        <strain evidence="3">wikel</strain>
    </source>
</reference>
<dbReference type="SUPFAM" id="SSF50978">
    <property type="entry name" value="WD40 repeat-like"/>
    <property type="match status" value="1"/>
</dbReference>
<dbReference type="STRING" id="6945.B7QFH5"/>
<dbReference type="AlphaFoldDB" id="B7QFH5"/>
<dbReference type="HOGENOM" id="CLU_842739_0_0_1"/>
<dbReference type="InterPro" id="IPR001680">
    <property type="entry name" value="WD40_rpt"/>
</dbReference>